<feature type="domain" description="SAM" evidence="1">
    <location>
        <begin position="24"/>
        <end position="66"/>
    </location>
</feature>
<dbReference type="GO" id="GO:0035102">
    <property type="term" value="C:PRC1 complex"/>
    <property type="evidence" value="ECO:0007669"/>
    <property type="project" value="TreeGrafter"/>
</dbReference>
<dbReference type="GeneTree" id="ENSGT00940000165997"/>
<dbReference type="InterPro" id="IPR001660">
    <property type="entry name" value="SAM"/>
</dbReference>
<evidence type="ECO:0000313" key="2">
    <source>
        <dbReference type="Ensembl" id="ENSPNYP00000003916.1"/>
    </source>
</evidence>
<dbReference type="SUPFAM" id="SSF47769">
    <property type="entry name" value="SAM/Pointed domain"/>
    <property type="match status" value="1"/>
</dbReference>
<dbReference type="InterPro" id="IPR013761">
    <property type="entry name" value="SAM/pointed_sf"/>
</dbReference>
<accession>A0A3B4F405</accession>
<dbReference type="Ensembl" id="ENSPNYT00000004017.1">
    <property type="protein sequence ID" value="ENSPNYP00000003916.1"/>
    <property type="gene ID" value="ENSPNYG00000003042.1"/>
</dbReference>
<dbReference type="Pfam" id="PF00536">
    <property type="entry name" value="SAM_1"/>
    <property type="match status" value="1"/>
</dbReference>
<dbReference type="PANTHER" id="PTHR12247">
    <property type="entry name" value="POLYCOMB GROUP PROTEIN"/>
    <property type="match status" value="1"/>
</dbReference>
<proteinExistence type="predicted"/>
<dbReference type="AlphaFoldDB" id="A0A3B4F405"/>
<dbReference type="STRING" id="303518.ENSPNYP00000003916"/>
<dbReference type="InterPro" id="IPR050548">
    <property type="entry name" value="PcG_chromatin_remod_factors"/>
</dbReference>
<organism evidence="2">
    <name type="scientific">Pundamilia nyererei</name>
    <dbReference type="NCBI Taxonomy" id="303518"/>
    <lineage>
        <taxon>Eukaryota</taxon>
        <taxon>Metazoa</taxon>
        <taxon>Chordata</taxon>
        <taxon>Craniata</taxon>
        <taxon>Vertebrata</taxon>
        <taxon>Euteleostomi</taxon>
        <taxon>Actinopterygii</taxon>
        <taxon>Neopterygii</taxon>
        <taxon>Teleostei</taxon>
        <taxon>Neoteleostei</taxon>
        <taxon>Acanthomorphata</taxon>
        <taxon>Ovalentaria</taxon>
        <taxon>Cichlomorphae</taxon>
        <taxon>Cichliformes</taxon>
        <taxon>Cichlidae</taxon>
        <taxon>African cichlids</taxon>
        <taxon>Pseudocrenilabrinae</taxon>
        <taxon>Haplochromini</taxon>
        <taxon>Pundamilia</taxon>
    </lineage>
</organism>
<dbReference type="Gene3D" id="1.10.150.50">
    <property type="entry name" value="Transcription Factor, Ets-1"/>
    <property type="match status" value="1"/>
</dbReference>
<dbReference type="PANTHER" id="PTHR12247:SF140">
    <property type="entry name" value="POLYHOMEOTIC HOMOLOG 1"/>
    <property type="match status" value="1"/>
</dbReference>
<sequence length="83" mass="9202">MLMYHNFQPLHFCPPVLLSVVLSGCEDLASQFLSQEIDGQALLLLKEEHLMSTMNIKLGPALKISQHSCTPLQTPPLSSISRI</sequence>
<dbReference type="GO" id="GO:0045892">
    <property type="term" value="P:negative regulation of DNA-templated transcription"/>
    <property type="evidence" value="ECO:0007669"/>
    <property type="project" value="TreeGrafter"/>
</dbReference>
<protein>
    <recommendedName>
        <fullName evidence="1">SAM domain-containing protein</fullName>
    </recommendedName>
</protein>
<reference evidence="2" key="1">
    <citation type="submission" date="2023-09" db="UniProtKB">
        <authorList>
            <consortium name="Ensembl"/>
        </authorList>
    </citation>
    <scope>IDENTIFICATION</scope>
</reference>
<evidence type="ECO:0000259" key="1">
    <source>
        <dbReference type="Pfam" id="PF00536"/>
    </source>
</evidence>
<dbReference type="GO" id="GO:0003682">
    <property type="term" value="F:chromatin binding"/>
    <property type="evidence" value="ECO:0007669"/>
    <property type="project" value="TreeGrafter"/>
</dbReference>
<dbReference type="GO" id="GO:0042393">
    <property type="term" value="F:histone binding"/>
    <property type="evidence" value="ECO:0007669"/>
    <property type="project" value="TreeGrafter"/>
</dbReference>
<name>A0A3B4F405_9CICH</name>